<feature type="compositionally biased region" description="Basic and acidic residues" evidence="1">
    <location>
        <begin position="112"/>
        <end position="131"/>
    </location>
</feature>
<evidence type="ECO:0000313" key="3">
    <source>
        <dbReference type="Proteomes" id="UP000001631"/>
    </source>
</evidence>
<feature type="compositionally biased region" description="Acidic residues" evidence="1">
    <location>
        <begin position="100"/>
        <end position="111"/>
    </location>
</feature>
<dbReference type="InParanoid" id="C0NVK5"/>
<sequence length="232" mass="25325">MPFGKNADDRYNDNTAIKIGAVVKRAAPKGPLAEKWLATMTVETGTEEIYMHIFVTSGGGGVCGGVKKGETTTHEKGIVGSEGVARREGRRRTTGLSTVDVEDGDGGEGEGGETKGEMRRGRAEADKERQRVRWRMKPTKREGGNPALFHTVQSAYIVHAYIHTYAVRGPTTWLQATWGTVTPYRVHAQYTSYTSTALWRRPPHAARPHAQAHLARLAHAGPRRLAATGPRA</sequence>
<protein>
    <submittedName>
        <fullName evidence="2">Uncharacterized protein</fullName>
    </submittedName>
</protein>
<feature type="region of interest" description="Disordered" evidence="1">
    <location>
        <begin position="80"/>
        <end position="131"/>
    </location>
</feature>
<accession>C0NVK5</accession>
<evidence type="ECO:0000256" key="1">
    <source>
        <dbReference type="SAM" id="MobiDB-lite"/>
    </source>
</evidence>
<proteinExistence type="predicted"/>
<dbReference type="AlphaFoldDB" id="C0NVK5"/>
<name>C0NVK5_AJECG</name>
<keyword evidence="3" id="KW-1185">Reference proteome</keyword>
<dbReference type="GeneID" id="69040201"/>
<dbReference type="HOGENOM" id="CLU_1194612_0_0_1"/>
<dbReference type="EMBL" id="GG663373">
    <property type="protein sequence ID" value="EEH04544.1"/>
    <property type="molecule type" value="Genomic_DNA"/>
</dbReference>
<dbReference type="Proteomes" id="UP000001631">
    <property type="component" value="Unassembled WGS sequence"/>
</dbReference>
<organism evidence="2 3">
    <name type="scientific">Ajellomyces capsulatus (strain G186AR / H82 / ATCC MYA-2454 / RMSCC 2432)</name>
    <name type="common">Darling's disease fungus</name>
    <name type="synonym">Histoplasma capsulatum</name>
    <dbReference type="NCBI Taxonomy" id="447093"/>
    <lineage>
        <taxon>Eukaryota</taxon>
        <taxon>Fungi</taxon>
        <taxon>Dikarya</taxon>
        <taxon>Ascomycota</taxon>
        <taxon>Pezizomycotina</taxon>
        <taxon>Eurotiomycetes</taxon>
        <taxon>Eurotiomycetidae</taxon>
        <taxon>Onygenales</taxon>
        <taxon>Ajellomycetaceae</taxon>
        <taxon>Histoplasma</taxon>
    </lineage>
</organism>
<reference evidence="2" key="1">
    <citation type="submission" date="2009-02" db="EMBL/GenBank/DDBJ databases">
        <title>The Genome Sequence of Ajellomyces capsulatus strain G186AR.</title>
        <authorList>
            <consortium name="The Broad Institute Genome Sequencing Platform"/>
            <person name="Champion M."/>
            <person name="Cuomo C."/>
            <person name="Ma L.-J."/>
            <person name="Henn M.R."/>
            <person name="Sil A."/>
            <person name="Goldman B."/>
            <person name="Young S.K."/>
            <person name="Kodira C.D."/>
            <person name="Zeng Q."/>
            <person name="Koehrsen M."/>
            <person name="Alvarado L."/>
            <person name="Berlin A."/>
            <person name="Borenstein D."/>
            <person name="Chen Z."/>
            <person name="Engels R."/>
            <person name="Freedman E."/>
            <person name="Gellesch M."/>
            <person name="Goldberg J."/>
            <person name="Griggs A."/>
            <person name="Gujja S."/>
            <person name="Heiman D."/>
            <person name="Hepburn T."/>
            <person name="Howarth C."/>
            <person name="Jen D."/>
            <person name="Larson L."/>
            <person name="Lewis B."/>
            <person name="Mehta T."/>
            <person name="Park D."/>
            <person name="Pearson M."/>
            <person name="Roberts A."/>
            <person name="Saif S."/>
            <person name="Shea T."/>
            <person name="Shenoy N."/>
            <person name="Sisk P."/>
            <person name="Stolte C."/>
            <person name="Sykes S."/>
            <person name="Walk T."/>
            <person name="White J."/>
            <person name="Yandava C."/>
            <person name="Klein B."/>
            <person name="McEwen J.G."/>
            <person name="Puccia R."/>
            <person name="Goldman G.H."/>
            <person name="Felipe M.S."/>
            <person name="Nino-Vega G."/>
            <person name="San-Blas G."/>
            <person name="Taylor J."/>
            <person name="Mendoza L."/>
            <person name="Galagan J."/>
            <person name="Nusbaum C."/>
            <person name="Birren B."/>
        </authorList>
    </citation>
    <scope>NUCLEOTIDE SEQUENCE</scope>
    <source>
        <strain evidence="2">G186AR</strain>
    </source>
</reference>
<dbReference type="RefSeq" id="XP_045285025.1">
    <property type="nucleotide sequence ID" value="XM_045434234.1"/>
</dbReference>
<gene>
    <name evidence="2" type="ORF">HCBG_07185</name>
</gene>
<evidence type="ECO:0000313" key="2">
    <source>
        <dbReference type="EMBL" id="EEH04544.1"/>
    </source>
</evidence>